<dbReference type="OrthoDB" id="3243413at2759"/>
<dbReference type="EMBL" id="KV722354">
    <property type="protein sequence ID" value="OCH93537.1"/>
    <property type="molecule type" value="Genomic_DNA"/>
</dbReference>
<feature type="region of interest" description="Disordered" evidence="1">
    <location>
        <begin position="371"/>
        <end position="416"/>
    </location>
</feature>
<feature type="region of interest" description="Disordered" evidence="1">
    <location>
        <begin position="536"/>
        <end position="676"/>
    </location>
</feature>
<evidence type="ECO:0000313" key="2">
    <source>
        <dbReference type="EMBL" id="OCH93537.1"/>
    </source>
</evidence>
<accession>A0A8E2DPW0</accession>
<feature type="compositionally biased region" description="Low complexity" evidence="1">
    <location>
        <begin position="609"/>
        <end position="624"/>
    </location>
</feature>
<feature type="compositionally biased region" description="Low complexity" evidence="1">
    <location>
        <begin position="229"/>
        <end position="248"/>
    </location>
</feature>
<evidence type="ECO:0000256" key="1">
    <source>
        <dbReference type="SAM" id="MobiDB-lite"/>
    </source>
</evidence>
<keyword evidence="3" id="KW-1185">Reference proteome</keyword>
<reference evidence="2 3" key="1">
    <citation type="submission" date="2016-07" db="EMBL/GenBank/DDBJ databases">
        <title>Draft genome of the white-rot fungus Obba rivulosa 3A-2.</title>
        <authorList>
            <consortium name="DOE Joint Genome Institute"/>
            <person name="Miettinen O."/>
            <person name="Riley R."/>
            <person name="Acob R."/>
            <person name="Barry K."/>
            <person name="Cullen D."/>
            <person name="De Vries R."/>
            <person name="Hainaut M."/>
            <person name="Hatakka A."/>
            <person name="Henrissat B."/>
            <person name="Hilden K."/>
            <person name="Kuo R."/>
            <person name="Labutti K."/>
            <person name="Lipzen A."/>
            <person name="Makela M.R."/>
            <person name="Sandor L."/>
            <person name="Spatafora J.W."/>
            <person name="Grigoriev I.V."/>
            <person name="Hibbett D.S."/>
        </authorList>
    </citation>
    <scope>NUCLEOTIDE SEQUENCE [LARGE SCALE GENOMIC DNA]</scope>
    <source>
        <strain evidence="2 3">3A-2</strain>
    </source>
</reference>
<dbReference type="Proteomes" id="UP000250043">
    <property type="component" value="Unassembled WGS sequence"/>
</dbReference>
<feature type="compositionally biased region" description="Low complexity" evidence="1">
    <location>
        <begin position="304"/>
        <end position="316"/>
    </location>
</feature>
<organism evidence="2 3">
    <name type="scientific">Obba rivulosa</name>
    <dbReference type="NCBI Taxonomy" id="1052685"/>
    <lineage>
        <taxon>Eukaryota</taxon>
        <taxon>Fungi</taxon>
        <taxon>Dikarya</taxon>
        <taxon>Basidiomycota</taxon>
        <taxon>Agaricomycotina</taxon>
        <taxon>Agaricomycetes</taxon>
        <taxon>Polyporales</taxon>
        <taxon>Gelatoporiaceae</taxon>
        <taxon>Obba</taxon>
    </lineage>
</organism>
<feature type="region of interest" description="Disordered" evidence="1">
    <location>
        <begin position="228"/>
        <end position="248"/>
    </location>
</feature>
<evidence type="ECO:0000313" key="3">
    <source>
        <dbReference type="Proteomes" id="UP000250043"/>
    </source>
</evidence>
<feature type="compositionally biased region" description="Basic and acidic residues" evidence="1">
    <location>
        <begin position="457"/>
        <end position="478"/>
    </location>
</feature>
<feature type="region of interest" description="Disordered" evidence="1">
    <location>
        <begin position="432"/>
        <end position="520"/>
    </location>
</feature>
<feature type="compositionally biased region" description="Low complexity" evidence="1">
    <location>
        <begin position="273"/>
        <end position="288"/>
    </location>
</feature>
<protein>
    <submittedName>
        <fullName evidence="2">Uncharacterized protein</fullName>
    </submittedName>
</protein>
<dbReference type="AlphaFoldDB" id="A0A8E2DPW0"/>
<sequence length="676" mass="72643">MPKRIPTPPPGDDEPKYLSVVHPYPAHANMEFDKDRKTCAFWISCCIGRENLLSLYHKPSSPNLVIIEVRREYPDFDNILGEHRWSEFLKNPSSDDKKRVSQVFYCTLSTGRQVQKNGWKNIVVEEHWFQLTQWATIRNLVKSSYPRTHYCAQPPEDKTRYSLCRPLPVVSFPPPPPVRLPPVGSPEWLEWKKTEALPRVQVPLRSGGSATRPSIAVLSTGVVGSEWDSAGVSSASSSPSVATPASATTPWGVRPNLLNSGHFAPPGIAVPSAVSRSGSSNASSAGSSIRDIGPPPGLVHPARPLSEPLSSTSSETDSVIFSPNPDYNPYADNDVRGTGVAGITHAFGNISLANQDEELLDEADWGVPVVPSYTGPPTSNGWKDDGEGGARETDTGSLWKDYDKPKPPPPAEFQCPVHQNKCAKGICAEYGKEKRRREWERQKAERAATKASQQESWRNKDNSGKGYDRARGRLEHSAGSRSPRLPAPMAAPPSRQKPAHLLRATEGANANVTPPVLAPRPADQWMHVRNVIAKLPAQGPPSAGASTASKWGKISNGPWGSVAGGARPVGTGGDAKAGPASSAGTHTVNGGAPAWGRQGPPNAALSGDARSVAESVASAWSAKSTPWGRNQGKAPAQKIITEAEKNVRSWADEMDEEDGRSVAAESEWGNLSNGPQ</sequence>
<feature type="compositionally biased region" description="Basic and acidic residues" evidence="1">
    <location>
        <begin position="382"/>
        <end position="406"/>
    </location>
</feature>
<proteinExistence type="predicted"/>
<feature type="region of interest" description="Disordered" evidence="1">
    <location>
        <begin position="273"/>
        <end position="317"/>
    </location>
</feature>
<name>A0A8E2DPW0_9APHY</name>
<feature type="compositionally biased region" description="Basic and acidic residues" evidence="1">
    <location>
        <begin position="641"/>
        <end position="651"/>
    </location>
</feature>
<feature type="compositionally biased region" description="Basic and acidic residues" evidence="1">
    <location>
        <begin position="432"/>
        <end position="448"/>
    </location>
</feature>
<gene>
    <name evidence="2" type="ORF">OBBRIDRAFT_790242</name>
</gene>